<dbReference type="RefSeq" id="WP_086088654.1">
    <property type="nucleotide sequence ID" value="NZ_CP021112.1"/>
</dbReference>
<organism evidence="1 2">
    <name type="scientific">Pseudorhodoplanes sinuspersici</name>
    <dbReference type="NCBI Taxonomy" id="1235591"/>
    <lineage>
        <taxon>Bacteria</taxon>
        <taxon>Pseudomonadati</taxon>
        <taxon>Pseudomonadota</taxon>
        <taxon>Alphaproteobacteria</taxon>
        <taxon>Hyphomicrobiales</taxon>
        <taxon>Pseudorhodoplanes</taxon>
    </lineage>
</organism>
<keyword evidence="2" id="KW-1185">Reference proteome</keyword>
<dbReference type="SUPFAM" id="SSF111369">
    <property type="entry name" value="HlyD-like secretion proteins"/>
    <property type="match status" value="2"/>
</dbReference>
<dbReference type="KEGG" id="psin:CAK95_15160"/>
<proteinExistence type="predicted"/>
<protein>
    <submittedName>
        <fullName evidence="1">Secretion protein HlyD</fullName>
    </submittedName>
</protein>
<dbReference type="STRING" id="1235591.CAK95_15160"/>
<dbReference type="Proteomes" id="UP000194137">
    <property type="component" value="Chromosome"/>
</dbReference>
<dbReference type="PANTHER" id="PTHR30367">
    <property type="entry name" value="P-HYDROXYBENZOIC ACID EFFLUX PUMP SUBUNIT AAEA-RELATED"/>
    <property type="match status" value="1"/>
</dbReference>
<dbReference type="Gene3D" id="2.40.50.100">
    <property type="match status" value="1"/>
</dbReference>
<dbReference type="InterPro" id="IPR050393">
    <property type="entry name" value="MFP_Efflux_Pump"/>
</dbReference>
<dbReference type="OrthoDB" id="7929252at2"/>
<dbReference type="EMBL" id="CP021112">
    <property type="protein sequence ID" value="ARQ00258.1"/>
    <property type="molecule type" value="Genomic_DNA"/>
</dbReference>
<name>A0A1W6ZSK8_9HYPH</name>
<evidence type="ECO:0000313" key="1">
    <source>
        <dbReference type="EMBL" id="ARQ00258.1"/>
    </source>
</evidence>
<dbReference type="AlphaFoldDB" id="A0A1W6ZSK8"/>
<dbReference type="PANTHER" id="PTHR30367:SF12">
    <property type="entry name" value="P-HYDROXYBENZOIC ACID EFFLUX PUMP SUBUNIT AAEA"/>
    <property type="match status" value="1"/>
</dbReference>
<dbReference type="Gene3D" id="1.10.287.470">
    <property type="entry name" value="Helix hairpin bin"/>
    <property type="match status" value="1"/>
</dbReference>
<sequence>MLEILLCSVVTILPDYLFRRFVQGKRIGHEITLYSVWYELRWGITACLMLTVLLITLIFYFHPSTSSVTSFFRTIPILPETTGRVSEIYVKLTDDVEKGQPIFKLDSAAQQAAVDVAQRRITEIDASMLMARADIAAAEAQIQQARSGEQQALDELRTKQELASRNPGNVAARDIEKLETALDGRKAEVTAAEAAKLAAETRVSTLLPAQKATAQATLAQAQVELSKTVVYAGVSGRVEQFVLKVGDIVNPLMRPAGVLIPAEAGRQVLLGGFGQIEAQVIKTGMAAEATCVSKPLVIIPMIVSDVQEAIAAGQVRAGEQLIDAQRVAAPGTISVYLEPLHQGGLDGVAPGSSCVANLYTNNHDRLANEKMGIGNWLFLHMIDAVAFVHALLLRVQALLLPIKTLVLTPH</sequence>
<accession>A0A1W6ZSK8</accession>
<gene>
    <name evidence="1" type="ORF">CAK95_15160</name>
</gene>
<evidence type="ECO:0000313" key="2">
    <source>
        <dbReference type="Proteomes" id="UP000194137"/>
    </source>
</evidence>
<reference evidence="1 2" key="1">
    <citation type="submission" date="2017-05" db="EMBL/GenBank/DDBJ databases">
        <title>Full genome sequence of Pseudorhodoplanes sinuspersici.</title>
        <authorList>
            <person name="Dastgheib S.M.M."/>
            <person name="Shavandi M."/>
            <person name="Tirandaz H."/>
        </authorList>
    </citation>
    <scope>NUCLEOTIDE SEQUENCE [LARGE SCALE GENOMIC DNA]</scope>
    <source>
        <strain evidence="1 2">RIPI110</strain>
    </source>
</reference>